<dbReference type="PANTHER" id="PTHR30290:SF38">
    <property type="entry name" value="D,D-DIPEPTIDE-BINDING PERIPLASMIC PROTEIN DDPA-RELATED"/>
    <property type="match status" value="1"/>
</dbReference>
<dbReference type="GO" id="GO:1904680">
    <property type="term" value="F:peptide transmembrane transporter activity"/>
    <property type="evidence" value="ECO:0007669"/>
    <property type="project" value="TreeGrafter"/>
</dbReference>
<dbReference type="InterPro" id="IPR030678">
    <property type="entry name" value="Peptide/Ni-bd"/>
</dbReference>
<evidence type="ECO:0000256" key="4">
    <source>
        <dbReference type="SAM" id="SignalP"/>
    </source>
</evidence>
<evidence type="ECO:0000313" key="6">
    <source>
        <dbReference type="EMBL" id="TWB16903.1"/>
    </source>
</evidence>
<dbReference type="InterPro" id="IPR039424">
    <property type="entry name" value="SBP_5"/>
</dbReference>
<dbReference type="InterPro" id="IPR000914">
    <property type="entry name" value="SBP_5_dom"/>
</dbReference>
<feature type="domain" description="Solute-binding protein family 5" evidence="5">
    <location>
        <begin position="95"/>
        <end position="471"/>
    </location>
</feature>
<proteinExistence type="inferred from homology"/>
<dbReference type="Gene3D" id="3.90.76.10">
    <property type="entry name" value="Dipeptide-binding Protein, Domain 1"/>
    <property type="match status" value="1"/>
</dbReference>
<sequence>MIRRFVSITGVALALAAATAVAAPTVTTPATAPATPDGQPAPATLPPTTLTVLAAMSSGWVRNFNPFNETSRLPSVREFIYEPLVVFNSMYGGRPEYRLATDYAFSPDLLKLTFKLRDGVQWSDGQPFTAADVAYTFDLLRRFRALDTLDMGNRVAAVEAVDAHTVVFTLKKVNTSIVFEIVRVPVVPRHVWSKVADPVTFTNDTPVGTGPMTEVRRFTPQVYVQCRNPNYWDSADLKVDCMSFPQVRNNEQLLTAAAEGRLDWFGAFLPDIERTYVAADPKHHRYWFPPGGTVAIDINLNSPSRGNRAAFRNVNFRRAVSMAVDRRAIVDIAGYGYPEVNEYASGIGRTYQDWVNPEAERQYGKFAHFDKNGAQALLAESGFRDINGDGYIDNADGSPIAFDILVPTGWTDWVNSTQLVAESLNALGLNVRVSTVEPASWAQKLISGDYDMAINGLFPGETPYRSFDTGFHSRYSGKTRFAPTRFTDPDLDGALDAFVATIDPTEQRRAMDKVQMIVAANSPYVPLFSNPTWYEYNTRRFKGWFNADNPVARPDVFDGTPERLLHLLALEPVKGQAAAAAPSPPTAGGG</sequence>
<evidence type="ECO:0000256" key="1">
    <source>
        <dbReference type="ARBA" id="ARBA00004418"/>
    </source>
</evidence>
<comment type="similarity">
    <text evidence="2">Belongs to the bacterial solute-binding protein 5 family.</text>
</comment>
<evidence type="ECO:0000313" key="7">
    <source>
        <dbReference type="Proteomes" id="UP000319859"/>
    </source>
</evidence>
<dbReference type="CDD" id="cd08509">
    <property type="entry name" value="PBP2_TmCBP_oligosaccharides_like"/>
    <property type="match status" value="1"/>
</dbReference>
<reference evidence="6 7" key="1">
    <citation type="submission" date="2019-06" db="EMBL/GenBank/DDBJ databases">
        <title>Genomic Encyclopedia of Type Strains, Phase IV (KMG-V): Genome sequencing to study the core and pangenomes of soil and plant-associated prokaryotes.</title>
        <authorList>
            <person name="Whitman W."/>
        </authorList>
    </citation>
    <scope>NUCLEOTIDE SEQUENCE [LARGE SCALE GENOMIC DNA]</scope>
    <source>
        <strain evidence="6 7">BR 11880</strain>
    </source>
</reference>
<dbReference type="AlphaFoldDB" id="A0A560F5K2"/>
<dbReference type="SUPFAM" id="SSF53850">
    <property type="entry name" value="Periplasmic binding protein-like II"/>
    <property type="match status" value="1"/>
</dbReference>
<comment type="caution">
    <text evidence="6">The sequence shown here is derived from an EMBL/GenBank/DDBJ whole genome shotgun (WGS) entry which is preliminary data.</text>
</comment>
<protein>
    <submittedName>
        <fullName evidence="6">Peptide/nickel transport system substrate-binding protein</fullName>
    </submittedName>
</protein>
<dbReference type="EMBL" id="VITN01000012">
    <property type="protein sequence ID" value="TWB16903.1"/>
    <property type="molecule type" value="Genomic_DNA"/>
</dbReference>
<gene>
    <name evidence="6" type="ORF">FBZ89_11260</name>
</gene>
<dbReference type="PIRSF" id="PIRSF002741">
    <property type="entry name" value="MppA"/>
    <property type="match status" value="1"/>
</dbReference>
<accession>A0A560F5K2</accession>
<dbReference type="Proteomes" id="UP000319859">
    <property type="component" value="Unassembled WGS sequence"/>
</dbReference>
<dbReference type="Pfam" id="PF00496">
    <property type="entry name" value="SBP_bac_5"/>
    <property type="match status" value="1"/>
</dbReference>
<feature type="chain" id="PRO_5022172670" evidence="4">
    <location>
        <begin position="23"/>
        <end position="590"/>
    </location>
</feature>
<dbReference type="RefSeq" id="WP_246172322.1">
    <property type="nucleotide sequence ID" value="NZ_VITN01000012.1"/>
</dbReference>
<evidence type="ECO:0000259" key="5">
    <source>
        <dbReference type="Pfam" id="PF00496"/>
    </source>
</evidence>
<dbReference type="PANTHER" id="PTHR30290">
    <property type="entry name" value="PERIPLASMIC BINDING COMPONENT OF ABC TRANSPORTER"/>
    <property type="match status" value="1"/>
</dbReference>
<dbReference type="GO" id="GO:0043190">
    <property type="term" value="C:ATP-binding cassette (ABC) transporter complex"/>
    <property type="evidence" value="ECO:0007669"/>
    <property type="project" value="InterPro"/>
</dbReference>
<dbReference type="GO" id="GO:0030288">
    <property type="term" value="C:outer membrane-bounded periplasmic space"/>
    <property type="evidence" value="ECO:0007669"/>
    <property type="project" value="TreeGrafter"/>
</dbReference>
<comment type="subcellular location">
    <subcellularLocation>
        <location evidence="1">Periplasm</location>
    </subcellularLocation>
</comment>
<dbReference type="Gene3D" id="3.40.190.10">
    <property type="entry name" value="Periplasmic binding protein-like II"/>
    <property type="match status" value="1"/>
</dbReference>
<organism evidence="6 7">
    <name type="scientific">Nitrospirillum amazonense</name>
    <dbReference type="NCBI Taxonomy" id="28077"/>
    <lineage>
        <taxon>Bacteria</taxon>
        <taxon>Pseudomonadati</taxon>
        <taxon>Pseudomonadota</taxon>
        <taxon>Alphaproteobacteria</taxon>
        <taxon>Rhodospirillales</taxon>
        <taxon>Azospirillaceae</taxon>
        <taxon>Nitrospirillum</taxon>
    </lineage>
</organism>
<dbReference type="GO" id="GO:0042938">
    <property type="term" value="P:dipeptide transport"/>
    <property type="evidence" value="ECO:0007669"/>
    <property type="project" value="TreeGrafter"/>
</dbReference>
<dbReference type="Gene3D" id="3.10.105.10">
    <property type="entry name" value="Dipeptide-binding Protein, Domain 3"/>
    <property type="match status" value="1"/>
</dbReference>
<feature type="signal peptide" evidence="4">
    <location>
        <begin position="1"/>
        <end position="22"/>
    </location>
</feature>
<evidence type="ECO:0000256" key="2">
    <source>
        <dbReference type="ARBA" id="ARBA00005695"/>
    </source>
</evidence>
<keyword evidence="3 4" id="KW-0732">Signal</keyword>
<evidence type="ECO:0000256" key="3">
    <source>
        <dbReference type="ARBA" id="ARBA00022729"/>
    </source>
</evidence>
<name>A0A560F5K2_9PROT</name>